<dbReference type="PROSITE" id="PS51755">
    <property type="entry name" value="OMPR_PHOB"/>
    <property type="match status" value="1"/>
</dbReference>
<dbReference type="SUPFAM" id="SSF46894">
    <property type="entry name" value="C-terminal effector domain of the bipartite response regulators"/>
    <property type="match status" value="1"/>
</dbReference>
<proteinExistence type="inferred from homology"/>
<keyword evidence="4" id="KW-0804">Transcription</keyword>
<dbReference type="InterPro" id="IPR001867">
    <property type="entry name" value="OmpR/PhoB-type_DNA-bd"/>
</dbReference>
<dbReference type="Pfam" id="PF03704">
    <property type="entry name" value="BTAD"/>
    <property type="match status" value="1"/>
</dbReference>
<dbReference type="SMART" id="SM00862">
    <property type="entry name" value="Trans_reg_C"/>
    <property type="match status" value="1"/>
</dbReference>
<dbReference type="PANTHER" id="PTHR35807:SF1">
    <property type="entry name" value="TRANSCRIPTIONAL REGULATOR REDD"/>
    <property type="match status" value="1"/>
</dbReference>
<dbReference type="InterPro" id="IPR005158">
    <property type="entry name" value="BTAD"/>
</dbReference>
<dbReference type="AlphaFoldDB" id="A0A1H3PBD8"/>
<dbReference type="SMART" id="SM01043">
    <property type="entry name" value="BTAD"/>
    <property type="match status" value="1"/>
</dbReference>
<accession>A0A1H3PBD8</accession>
<dbReference type="PANTHER" id="PTHR35807">
    <property type="entry name" value="TRANSCRIPTIONAL REGULATOR REDD-RELATED"/>
    <property type="match status" value="1"/>
</dbReference>
<keyword evidence="8" id="KW-1185">Reference proteome</keyword>
<dbReference type="InterPro" id="IPR016032">
    <property type="entry name" value="Sig_transdc_resp-reg_C-effctor"/>
</dbReference>
<dbReference type="CDD" id="cd15831">
    <property type="entry name" value="BTAD"/>
    <property type="match status" value="1"/>
</dbReference>
<dbReference type="InterPro" id="IPR011990">
    <property type="entry name" value="TPR-like_helical_dom_sf"/>
</dbReference>
<evidence type="ECO:0000256" key="4">
    <source>
        <dbReference type="ARBA" id="ARBA00023163"/>
    </source>
</evidence>
<evidence type="ECO:0000256" key="3">
    <source>
        <dbReference type="ARBA" id="ARBA00023125"/>
    </source>
</evidence>
<dbReference type="InterPro" id="IPR051677">
    <property type="entry name" value="AfsR-DnrI-RedD_regulator"/>
</dbReference>
<name>A0A1H3PBD8_9ACTN</name>
<evidence type="ECO:0000256" key="1">
    <source>
        <dbReference type="ARBA" id="ARBA00005820"/>
    </source>
</evidence>
<dbReference type="GO" id="GO:0003677">
    <property type="term" value="F:DNA binding"/>
    <property type="evidence" value="ECO:0007669"/>
    <property type="project" value="UniProtKB-UniRule"/>
</dbReference>
<dbReference type="InterPro" id="IPR036388">
    <property type="entry name" value="WH-like_DNA-bd_sf"/>
</dbReference>
<keyword evidence="3 5" id="KW-0238">DNA-binding</keyword>
<evidence type="ECO:0000256" key="2">
    <source>
        <dbReference type="ARBA" id="ARBA00023015"/>
    </source>
</evidence>
<dbReference type="Proteomes" id="UP000242415">
    <property type="component" value="Unassembled WGS sequence"/>
</dbReference>
<feature type="DNA-binding region" description="OmpR/PhoB-type" evidence="5">
    <location>
        <begin position="12"/>
        <end position="114"/>
    </location>
</feature>
<dbReference type="STRING" id="405436.SAMN05444365_104434"/>
<evidence type="ECO:0000259" key="6">
    <source>
        <dbReference type="PROSITE" id="PS51755"/>
    </source>
</evidence>
<dbReference type="Gene3D" id="1.25.40.10">
    <property type="entry name" value="Tetratricopeptide repeat domain"/>
    <property type="match status" value="1"/>
</dbReference>
<sequence length="278" mass="30625">MNSIGSVLYAPQNSSTEGKVFVNLLGPLEILDECGNSITPAPAKMRALVALLSAHPGVVMTTQQMQVALWPDNPPRTATTAMQVYVSRLRKHLDANGTPQGAIATRPSGYVLDDGDYVIDHQVFRSLVRQADHAESENRIEDAVEMLQQALLLRRGPALADLRMLPALNAIGRRFDEQMLATFGRKAELELNLDRHARLIPELIAMAAEHPLHEHIHQLLMLCLYRSGRAAEALSIYARLRELLIDAAGLEPSATTQRLQHRILQLDMRLSGADALAA</sequence>
<dbReference type="GO" id="GO:0006355">
    <property type="term" value="P:regulation of DNA-templated transcription"/>
    <property type="evidence" value="ECO:0007669"/>
    <property type="project" value="InterPro"/>
</dbReference>
<evidence type="ECO:0000313" key="8">
    <source>
        <dbReference type="Proteomes" id="UP000242415"/>
    </source>
</evidence>
<reference evidence="8" key="1">
    <citation type="submission" date="2016-10" db="EMBL/GenBank/DDBJ databases">
        <authorList>
            <person name="Varghese N."/>
            <person name="Submissions S."/>
        </authorList>
    </citation>
    <scope>NUCLEOTIDE SEQUENCE [LARGE SCALE GENOMIC DNA]</scope>
    <source>
        <strain evidence="8">DSM 45245</strain>
    </source>
</reference>
<feature type="domain" description="OmpR/PhoB-type" evidence="6">
    <location>
        <begin position="12"/>
        <end position="114"/>
    </location>
</feature>
<evidence type="ECO:0000256" key="5">
    <source>
        <dbReference type="PROSITE-ProRule" id="PRU01091"/>
    </source>
</evidence>
<keyword evidence="2" id="KW-0805">Transcription regulation</keyword>
<dbReference type="Gene3D" id="1.10.10.10">
    <property type="entry name" value="Winged helix-like DNA-binding domain superfamily/Winged helix DNA-binding domain"/>
    <property type="match status" value="1"/>
</dbReference>
<protein>
    <submittedName>
        <fullName evidence="7">DNA-binding transcriptional activator of the SARP family</fullName>
    </submittedName>
</protein>
<comment type="similarity">
    <text evidence="1">Belongs to the AfsR/DnrI/RedD regulatory family.</text>
</comment>
<dbReference type="EMBL" id="FNPH01000004">
    <property type="protein sequence ID" value="SDY98446.1"/>
    <property type="molecule type" value="Genomic_DNA"/>
</dbReference>
<gene>
    <name evidence="7" type="ORF">SAMN05444365_104434</name>
</gene>
<dbReference type="SUPFAM" id="SSF48452">
    <property type="entry name" value="TPR-like"/>
    <property type="match status" value="1"/>
</dbReference>
<dbReference type="GO" id="GO:0000160">
    <property type="term" value="P:phosphorelay signal transduction system"/>
    <property type="evidence" value="ECO:0007669"/>
    <property type="project" value="InterPro"/>
</dbReference>
<organism evidence="7 8">
    <name type="scientific">Micromonospora pattaloongensis</name>
    <dbReference type="NCBI Taxonomy" id="405436"/>
    <lineage>
        <taxon>Bacteria</taxon>
        <taxon>Bacillati</taxon>
        <taxon>Actinomycetota</taxon>
        <taxon>Actinomycetes</taxon>
        <taxon>Micromonosporales</taxon>
        <taxon>Micromonosporaceae</taxon>
        <taxon>Micromonospora</taxon>
    </lineage>
</organism>
<dbReference type="Pfam" id="PF00486">
    <property type="entry name" value="Trans_reg_C"/>
    <property type="match status" value="1"/>
</dbReference>
<evidence type="ECO:0000313" key="7">
    <source>
        <dbReference type="EMBL" id="SDY98446.1"/>
    </source>
</evidence>